<dbReference type="Pfam" id="PF01116">
    <property type="entry name" value="F_bP_aldolase"/>
    <property type="match status" value="1"/>
</dbReference>
<dbReference type="InterPro" id="IPR050246">
    <property type="entry name" value="Class_II_FBP_aldolase"/>
</dbReference>
<comment type="cofactor">
    <cofactor evidence="2">
        <name>Zn(2+)</name>
        <dbReference type="ChEBI" id="CHEBI:29105"/>
    </cofactor>
    <text evidence="2">Binds 2 Zn(2+) ions per subunit. One is catalytic and the other provides a structural contribution.</text>
</comment>
<keyword evidence="2" id="KW-0479">Metal-binding</keyword>
<keyword evidence="2" id="KW-0862">Zinc</keyword>
<evidence type="ECO:0000256" key="2">
    <source>
        <dbReference type="PIRSR" id="PIRSR001359-3"/>
    </source>
</evidence>
<dbReference type="GO" id="GO:0016832">
    <property type="term" value="F:aldehyde-lyase activity"/>
    <property type="evidence" value="ECO:0007669"/>
    <property type="project" value="InterPro"/>
</dbReference>
<organism evidence="3 4">
    <name type="scientific">Candidatus Brennerbacteria bacterium RIFOXYD1_FULL_41_16</name>
    <dbReference type="NCBI Taxonomy" id="1797529"/>
    <lineage>
        <taxon>Bacteria</taxon>
        <taxon>Candidatus Brenneribacteriota</taxon>
    </lineage>
</organism>
<dbReference type="GO" id="GO:0005975">
    <property type="term" value="P:carbohydrate metabolic process"/>
    <property type="evidence" value="ECO:0007669"/>
    <property type="project" value="InterPro"/>
</dbReference>
<protein>
    <recommendedName>
        <fullName evidence="5">Tagatose-bisphosphate aldolase</fullName>
    </recommendedName>
</protein>
<dbReference type="PANTHER" id="PTHR30304:SF0">
    <property type="entry name" value="D-TAGATOSE-1,6-BISPHOSPHATE ALDOLASE SUBUNIT GATY-RELATED"/>
    <property type="match status" value="1"/>
</dbReference>
<evidence type="ECO:0008006" key="5">
    <source>
        <dbReference type="Google" id="ProtNLM"/>
    </source>
</evidence>
<proteinExistence type="predicted"/>
<dbReference type="Proteomes" id="UP000178570">
    <property type="component" value="Unassembled WGS sequence"/>
</dbReference>
<comment type="caution">
    <text evidence="3">The sequence shown here is derived from an EMBL/GenBank/DDBJ whole genome shotgun (WGS) entry which is preliminary data.</text>
</comment>
<dbReference type="Gene3D" id="3.20.20.70">
    <property type="entry name" value="Aldolase class I"/>
    <property type="match status" value="1"/>
</dbReference>
<dbReference type="PANTHER" id="PTHR30304">
    <property type="entry name" value="D-TAGATOSE-1,6-BISPHOSPHATE ALDOLASE"/>
    <property type="match status" value="1"/>
</dbReference>
<dbReference type="InterPro" id="IPR013785">
    <property type="entry name" value="Aldolase_TIM"/>
</dbReference>
<dbReference type="InterPro" id="IPR000771">
    <property type="entry name" value="FBA_II"/>
</dbReference>
<feature type="binding site" evidence="2">
    <location>
        <position position="221"/>
    </location>
    <ligand>
        <name>Zn(2+)</name>
        <dbReference type="ChEBI" id="CHEBI:29105"/>
        <label>1</label>
        <note>catalytic</note>
    </ligand>
</feature>
<dbReference type="EMBL" id="MHHY01000009">
    <property type="protein sequence ID" value="OGY40163.1"/>
    <property type="molecule type" value="Genomic_DNA"/>
</dbReference>
<sequence>MSLKEILQKAVETKTAIGHFNISNWEGIKAIFEVCEETKKPVIIGVSESEAEFFGIENVAVLVKSFRERTGLEIFLNADHFKDLNKVKQAAEADFDSILFDASTPLGISSAQESLEENIKKTKQAVELVKSINFNILVEGELGYIGVGSVVRESVPEGAVIEESRMIKPEEAKKFVDKTGVSLIGPGVGNIHGIVKNYKENISFKRISEIKNATRANLVLHGASGIDDESLKQAIEAGISVVHVNTELRLAWKNSLQKSLADNVDEIAPYKVLKSSVAAIKKVILEKISIFNGK</sequence>
<feature type="binding site" evidence="2">
    <location>
        <position position="192"/>
    </location>
    <ligand>
        <name>Zn(2+)</name>
        <dbReference type="ChEBI" id="CHEBI:29105"/>
        <label>1</label>
        <note>catalytic</note>
    </ligand>
</feature>
<name>A0A1G1XJA3_9BACT</name>
<reference evidence="3 4" key="1">
    <citation type="journal article" date="2016" name="Nat. Commun.">
        <title>Thousands of microbial genomes shed light on interconnected biogeochemical processes in an aquifer system.</title>
        <authorList>
            <person name="Anantharaman K."/>
            <person name="Brown C.T."/>
            <person name="Hug L.A."/>
            <person name="Sharon I."/>
            <person name="Castelle C.J."/>
            <person name="Probst A.J."/>
            <person name="Thomas B.C."/>
            <person name="Singh A."/>
            <person name="Wilkins M.J."/>
            <person name="Karaoz U."/>
            <person name="Brodie E.L."/>
            <person name="Williams K.H."/>
            <person name="Hubbard S.S."/>
            <person name="Banfield J.F."/>
        </authorList>
    </citation>
    <scope>NUCLEOTIDE SEQUENCE [LARGE SCALE GENOMIC DNA]</scope>
</reference>
<accession>A0A1G1XJA3</accession>
<feature type="binding site" evidence="2">
    <location>
        <position position="80"/>
    </location>
    <ligand>
        <name>Zn(2+)</name>
        <dbReference type="ChEBI" id="CHEBI:29105"/>
        <label>1</label>
        <note>catalytic</note>
    </ligand>
</feature>
<dbReference type="GO" id="GO:0008270">
    <property type="term" value="F:zinc ion binding"/>
    <property type="evidence" value="ECO:0007669"/>
    <property type="project" value="InterPro"/>
</dbReference>
<evidence type="ECO:0000313" key="4">
    <source>
        <dbReference type="Proteomes" id="UP000178570"/>
    </source>
</evidence>
<feature type="binding site" evidence="2">
    <location>
        <position position="101"/>
    </location>
    <ligand>
        <name>Zn(2+)</name>
        <dbReference type="ChEBI" id="CHEBI:29105"/>
        <label>2</label>
    </ligand>
</feature>
<evidence type="ECO:0000256" key="1">
    <source>
        <dbReference type="PIRSR" id="PIRSR001359-1"/>
    </source>
</evidence>
<feature type="binding site" evidence="2">
    <location>
        <position position="141"/>
    </location>
    <ligand>
        <name>Zn(2+)</name>
        <dbReference type="ChEBI" id="CHEBI:29105"/>
        <label>2</label>
    </ligand>
</feature>
<dbReference type="AlphaFoldDB" id="A0A1G1XJA3"/>
<evidence type="ECO:0000313" key="3">
    <source>
        <dbReference type="EMBL" id="OGY40163.1"/>
    </source>
</evidence>
<feature type="active site" description="Proton donor" evidence="1">
    <location>
        <position position="79"/>
    </location>
</feature>
<dbReference type="PIRSF" id="PIRSF001359">
    <property type="entry name" value="F_bP_aldolase_II"/>
    <property type="match status" value="1"/>
</dbReference>
<gene>
    <name evidence="3" type="ORF">A2570_02655</name>
</gene>
<dbReference type="SUPFAM" id="SSF51569">
    <property type="entry name" value="Aldolase"/>
    <property type="match status" value="1"/>
</dbReference>
<dbReference type="STRING" id="1797529.A2570_02655"/>